<comment type="similarity">
    <text evidence="6 15">In the C-terminal section; belongs to the PRA-PH family.</text>
</comment>
<dbReference type="InterPro" id="IPR026660">
    <property type="entry name" value="PRA-CH"/>
</dbReference>
<evidence type="ECO:0000256" key="9">
    <source>
        <dbReference type="ARBA" id="ARBA00022605"/>
    </source>
</evidence>
<feature type="region of interest" description="Phosphoribosyl-ATP pyrophosphohydrolase" evidence="15">
    <location>
        <begin position="149"/>
        <end position="257"/>
    </location>
</feature>
<organism evidence="16 17">
    <name type="scientific">Acinetobacter ursingii</name>
    <dbReference type="NCBI Taxonomy" id="108980"/>
    <lineage>
        <taxon>Bacteria</taxon>
        <taxon>Pseudomonadati</taxon>
        <taxon>Pseudomonadota</taxon>
        <taxon>Gammaproteobacteria</taxon>
        <taxon>Moraxellales</taxon>
        <taxon>Moraxellaceae</taxon>
        <taxon>Acinetobacter</taxon>
    </lineage>
</organism>
<dbReference type="InterPro" id="IPR023019">
    <property type="entry name" value="His_synth_HisIE"/>
</dbReference>
<feature type="region of interest" description="Phosphoribosyl-AMP cyclohydrolase" evidence="15">
    <location>
        <begin position="1"/>
        <end position="148"/>
    </location>
</feature>
<dbReference type="InterPro" id="IPR021130">
    <property type="entry name" value="PRib-ATP_PPHydrolase-like"/>
</dbReference>
<dbReference type="PANTHER" id="PTHR42945">
    <property type="entry name" value="HISTIDINE BIOSYNTHESIS BIFUNCTIONAL PROTEIN"/>
    <property type="match status" value="1"/>
</dbReference>
<dbReference type="EMBL" id="DPVE01000117">
    <property type="protein sequence ID" value="HCK29870.1"/>
    <property type="molecule type" value="Genomic_DNA"/>
</dbReference>
<comment type="pathway">
    <text evidence="5 15">Amino-acid biosynthesis; L-histidine biosynthesis; L-histidine from 5-phospho-alpha-D-ribose 1-diphosphate: step 2/9.</text>
</comment>
<comment type="catalytic activity">
    <reaction evidence="2 15">
        <text>1-(5-phospho-beta-D-ribosyl)-ATP + H2O = 1-(5-phospho-beta-D-ribosyl)-5'-AMP + diphosphate + H(+)</text>
        <dbReference type="Rhea" id="RHEA:22828"/>
        <dbReference type="ChEBI" id="CHEBI:15377"/>
        <dbReference type="ChEBI" id="CHEBI:15378"/>
        <dbReference type="ChEBI" id="CHEBI:33019"/>
        <dbReference type="ChEBI" id="CHEBI:59457"/>
        <dbReference type="ChEBI" id="CHEBI:73183"/>
        <dbReference type="EC" id="3.6.1.31"/>
    </reaction>
</comment>
<dbReference type="SUPFAM" id="SSF101386">
    <property type="entry name" value="all-alpha NTP pyrophosphatases"/>
    <property type="match status" value="1"/>
</dbReference>
<sequence length="257" mass="29152">MNNVQWLDEVKFNEQGLIPAIAQHHLTGRILMVAWMNRESFALTAEKQQAVYFSRSRQKLWHKGEESGHFQTVYEIRLDCDGDVIVLQVEQHGGIACHTGRESCFYRKLTPQGWEIVDAQLKDPTAIYGASAKTEAHDHGTRQEQVDVLAHLGQLMQQRKQADADSSYVASLYKKGLNKILEKVGEESVETIIAAKDYAVQPTQEHLNDLIYETADLWFHSIVMLGHFDLDPKLVLEELARRQGLSGLVEKANRTQG</sequence>
<dbReference type="GO" id="GO:0000105">
    <property type="term" value="P:L-histidine biosynthetic process"/>
    <property type="evidence" value="ECO:0007669"/>
    <property type="project" value="UniProtKB-UniRule"/>
</dbReference>
<dbReference type="HAMAP" id="MF_01021">
    <property type="entry name" value="HisI"/>
    <property type="match status" value="1"/>
</dbReference>
<evidence type="ECO:0000256" key="13">
    <source>
        <dbReference type="ARBA" id="ARBA00023102"/>
    </source>
</evidence>
<dbReference type="Pfam" id="PF01502">
    <property type="entry name" value="PRA-CH"/>
    <property type="match status" value="1"/>
</dbReference>
<dbReference type="Gene3D" id="1.10.287.1080">
    <property type="entry name" value="MazG-like"/>
    <property type="match status" value="1"/>
</dbReference>
<keyword evidence="12 15" id="KW-0067">ATP-binding</keyword>
<dbReference type="FunFam" id="3.10.20.810:FF:000001">
    <property type="entry name" value="Histidine biosynthesis bifunctional protein HisIE"/>
    <property type="match status" value="1"/>
</dbReference>
<keyword evidence="10 15" id="KW-0547">Nucleotide-binding</keyword>
<dbReference type="RefSeq" id="WP_004991624.1">
    <property type="nucleotide sequence ID" value="NZ_AP018824.1"/>
</dbReference>
<dbReference type="GO" id="GO:0005524">
    <property type="term" value="F:ATP binding"/>
    <property type="evidence" value="ECO:0007669"/>
    <property type="project" value="UniProtKB-KW"/>
</dbReference>
<evidence type="ECO:0000256" key="4">
    <source>
        <dbReference type="ARBA" id="ARBA00005169"/>
    </source>
</evidence>
<dbReference type="InterPro" id="IPR002496">
    <property type="entry name" value="PRib_AMP_CycHydrolase_dom"/>
</dbReference>
<gene>
    <name evidence="15" type="primary">hisI</name>
    <name evidence="15" type="synonym">hisIE</name>
    <name evidence="16" type="ORF">DHW29_06560</name>
</gene>
<evidence type="ECO:0000256" key="7">
    <source>
        <dbReference type="ARBA" id="ARBA00008299"/>
    </source>
</evidence>
<dbReference type="AlphaFoldDB" id="A0A3D2SP20"/>
<dbReference type="UniPathway" id="UPA00031">
    <property type="reaction ID" value="UER00007"/>
</dbReference>
<evidence type="ECO:0000256" key="10">
    <source>
        <dbReference type="ARBA" id="ARBA00022741"/>
    </source>
</evidence>
<evidence type="ECO:0000256" key="2">
    <source>
        <dbReference type="ARBA" id="ARBA00001460"/>
    </source>
</evidence>
<keyword evidence="14 15" id="KW-0511">Multifunctional enzyme</keyword>
<keyword evidence="11 15" id="KW-0378">Hydrolase</keyword>
<dbReference type="Gene3D" id="3.10.20.810">
    <property type="entry name" value="Phosphoribosyl-AMP cyclohydrolase"/>
    <property type="match status" value="1"/>
</dbReference>
<keyword evidence="9 15" id="KW-0028">Amino-acid biosynthesis</keyword>
<evidence type="ECO:0000256" key="14">
    <source>
        <dbReference type="ARBA" id="ARBA00023268"/>
    </source>
</evidence>
<evidence type="ECO:0000313" key="16">
    <source>
        <dbReference type="EMBL" id="HCK29870.1"/>
    </source>
</evidence>
<dbReference type="HAMAP" id="MF_01020">
    <property type="entry name" value="HisE"/>
    <property type="match status" value="1"/>
</dbReference>
<evidence type="ECO:0000256" key="15">
    <source>
        <dbReference type="HAMAP-Rule" id="MF_01019"/>
    </source>
</evidence>
<accession>A0A3D2SP20</accession>
<dbReference type="NCBIfam" id="NF001611">
    <property type="entry name" value="PRK00400.1-3"/>
    <property type="match status" value="1"/>
</dbReference>
<dbReference type="GO" id="GO:0004636">
    <property type="term" value="F:phosphoribosyl-ATP diphosphatase activity"/>
    <property type="evidence" value="ECO:0007669"/>
    <property type="project" value="UniProtKB-UniRule"/>
</dbReference>
<keyword evidence="8 15" id="KW-0963">Cytoplasm</keyword>
<evidence type="ECO:0000256" key="12">
    <source>
        <dbReference type="ARBA" id="ARBA00022840"/>
    </source>
</evidence>
<comment type="similarity">
    <text evidence="7 15">In the N-terminal section; belongs to the PRA-CH family.</text>
</comment>
<dbReference type="Pfam" id="PF01503">
    <property type="entry name" value="PRA-PH"/>
    <property type="match status" value="1"/>
</dbReference>
<evidence type="ECO:0000256" key="11">
    <source>
        <dbReference type="ARBA" id="ARBA00022801"/>
    </source>
</evidence>
<dbReference type="InterPro" id="IPR038019">
    <property type="entry name" value="PRib_AMP_CycHydrolase_sf"/>
</dbReference>
<name>A0A3D2SP20_9GAMM</name>
<dbReference type="HAMAP" id="MF_01019">
    <property type="entry name" value="HisIE"/>
    <property type="match status" value="1"/>
</dbReference>
<protein>
    <recommendedName>
        <fullName evidence="15">Histidine biosynthesis bifunctional protein HisIE</fullName>
    </recommendedName>
    <domain>
        <recommendedName>
            <fullName evidence="15">Phosphoribosyl-AMP cyclohydrolase</fullName>
            <shortName evidence="15">PRA-CH</shortName>
            <ecNumber evidence="15">3.5.4.19</ecNumber>
        </recommendedName>
    </domain>
    <domain>
        <recommendedName>
            <fullName evidence="15">Phosphoribosyl-ATP pyrophosphatase</fullName>
            <shortName evidence="15">PRA-PH</shortName>
            <ecNumber evidence="15">3.6.1.31</ecNumber>
        </recommendedName>
    </domain>
</protein>
<evidence type="ECO:0000313" key="17">
    <source>
        <dbReference type="Proteomes" id="UP000263596"/>
    </source>
</evidence>
<comment type="pathway">
    <text evidence="4 15">Amino-acid biosynthesis; L-histidine biosynthesis; L-histidine from 5-phospho-alpha-D-ribose 1-diphosphate: step 3/9.</text>
</comment>
<dbReference type="PANTHER" id="PTHR42945:SF1">
    <property type="entry name" value="HISTIDINE BIOSYNTHESIS BIFUNCTIONAL PROTEIN HIS7"/>
    <property type="match status" value="1"/>
</dbReference>
<comment type="subcellular location">
    <subcellularLocation>
        <location evidence="3 15">Cytoplasm</location>
    </subcellularLocation>
</comment>
<dbReference type="CDD" id="cd11534">
    <property type="entry name" value="NTP-PPase_HisIE_like"/>
    <property type="match status" value="1"/>
</dbReference>
<evidence type="ECO:0000256" key="6">
    <source>
        <dbReference type="ARBA" id="ARBA00007731"/>
    </source>
</evidence>
<evidence type="ECO:0000256" key="5">
    <source>
        <dbReference type="ARBA" id="ARBA00005204"/>
    </source>
</evidence>
<keyword evidence="13 15" id="KW-0368">Histidine biosynthesis</keyword>
<reference evidence="16 17" key="1">
    <citation type="journal article" date="2018" name="Nat. Biotechnol.">
        <title>A standardized bacterial taxonomy based on genome phylogeny substantially revises the tree of life.</title>
        <authorList>
            <person name="Parks D.H."/>
            <person name="Chuvochina M."/>
            <person name="Waite D.W."/>
            <person name="Rinke C."/>
            <person name="Skarshewski A."/>
            <person name="Chaumeil P.A."/>
            <person name="Hugenholtz P."/>
        </authorList>
    </citation>
    <scope>NUCLEOTIDE SEQUENCE [LARGE SCALE GENOMIC DNA]</scope>
    <source>
        <strain evidence="16">UBA9669</strain>
    </source>
</reference>
<dbReference type="GO" id="GO:0004635">
    <property type="term" value="F:phosphoribosyl-AMP cyclohydrolase activity"/>
    <property type="evidence" value="ECO:0007669"/>
    <property type="project" value="UniProtKB-UniRule"/>
</dbReference>
<dbReference type="SUPFAM" id="SSF141734">
    <property type="entry name" value="HisI-like"/>
    <property type="match status" value="1"/>
</dbReference>
<comment type="catalytic activity">
    <reaction evidence="1 15">
        <text>1-(5-phospho-beta-D-ribosyl)-5'-AMP + H2O = 1-(5-phospho-beta-D-ribosyl)-5-[(5-phospho-beta-D-ribosylamino)methylideneamino]imidazole-4-carboxamide</text>
        <dbReference type="Rhea" id="RHEA:20049"/>
        <dbReference type="ChEBI" id="CHEBI:15377"/>
        <dbReference type="ChEBI" id="CHEBI:58435"/>
        <dbReference type="ChEBI" id="CHEBI:59457"/>
        <dbReference type="EC" id="3.5.4.19"/>
    </reaction>
</comment>
<dbReference type="EC" id="3.5.4.19" evidence="15"/>
<dbReference type="Proteomes" id="UP000263596">
    <property type="component" value="Unassembled WGS sequence"/>
</dbReference>
<evidence type="ECO:0000256" key="8">
    <source>
        <dbReference type="ARBA" id="ARBA00022490"/>
    </source>
</evidence>
<evidence type="ECO:0000256" key="1">
    <source>
        <dbReference type="ARBA" id="ARBA00000024"/>
    </source>
</evidence>
<comment type="caution">
    <text evidence="16">The sequence shown here is derived from an EMBL/GenBank/DDBJ whole genome shotgun (WGS) entry which is preliminary data.</text>
</comment>
<dbReference type="NCBIfam" id="NF000768">
    <property type="entry name" value="PRK00051.1"/>
    <property type="match status" value="1"/>
</dbReference>
<dbReference type="GO" id="GO:0005737">
    <property type="term" value="C:cytoplasm"/>
    <property type="evidence" value="ECO:0007669"/>
    <property type="project" value="UniProtKB-SubCell"/>
</dbReference>
<dbReference type="InterPro" id="IPR008179">
    <property type="entry name" value="HisE"/>
</dbReference>
<dbReference type="NCBIfam" id="NF002747">
    <property type="entry name" value="PRK02759.1"/>
    <property type="match status" value="1"/>
</dbReference>
<evidence type="ECO:0000256" key="3">
    <source>
        <dbReference type="ARBA" id="ARBA00004496"/>
    </source>
</evidence>
<dbReference type="NCBIfam" id="TIGR03188">
    <property type="entry name" value="histidine_hisI"/>
    <property type="match status" value="1"/>
</dbReference>
<dbReference type="EC" id="3.6.1.31" evidence="15"/>
<proteinExistence type="inferred from homology"/>